<protein>
    <recommendedName>
        <fullName evidence="6">Ankyrin repeat domain-containing protein</fullName>
    </recommendedName>
</protein>
<keyword evidence="1" id="KW-0677">Repeat</keyword>
<feature type="repeat" description="ANK" evidence="3">
    <location>
        <begin position="52"/>
        <end position="84"/>
    </location>
</feature>
<feature type="repeat" description="ANK" evidence="3">
    <location>
        <begin position="284"/>
        <end position="316"/>
    </location>
</feature>
<evidence type="ECO:0000256" key="3">
    <source>
        <dbReference type="PROSITE-ProRule" id="PRU00023"/>
    </source>
</evidence>
<dbReference type="AlphaFoldDB" id="A0AAE4MMK1"/>
<feature type="repeat" description="ANK" evidence="3">
    <location>
        <begin position="323"/>
        <end position="355"/>
    </location>
</feature>
<feature type="repeat" description="ANK" evidence="3">
    <location>
        <begin position="129"/>
        <end position="161"/>
    </location>
</feature>
<evidence type="ECO:0000313" key="4">
    <source>
        <dbReference type="EMBL" id="MDV0447828.1"/>
    </source>
</evidence>
<gene>
    <name evidence="4" type="ORF">MsAg5_17450</name>
</gene>
<reference evidence="4" key="1">
    <citation type="submission" date="2023-06" db="EMBL/GenBank/DDBJ databases">
        <title>Genome sequence of Methanosarcinaceae archaeon Ag5.</title>
        <authorList>
            <person name="Protasov E."/>
            <person name="Platt K."/>
            <person name="Poehlein A."/>
            <person name="Daniel R."/>
            <person name="Brune A."/>
        </authorList>
    </citation>
    <scope>NUCLEOTIDE SEQUENCE</scope>
    <source>
        <strain evidence="4">Ag5</strain>
    </source>
</reference>
<dbReference type="Proteomes" id="UP001271789">
    <property type="component" value="Unassembled WGS sequence"/>
</dbReference>
<dbReference type="InterPro" id="IPR036770">
    <property type="entry name" value="Ankyrin_rpt-contain_sf"/>
</dbReference>
<name>A0AAE4MMK1_9EURY</name>
<keyword evidence="5" id="KW-1185">Reference proteome</keyword>
<evidence type="ECO:0008006" key="6">
    <source>
        <dbReference type="Google" id="ProtNLM"/>
    </source>
</evidence>
<dbReference type="PANTHER" id="PTHR24123">
    <property type="entry name" value="ANKYRIN REPEAT-CONTAINING"/>
    <property type="match status" value="1"/>
</dbReference>
<dbReference type="PROSITE" id="PS50297">
    <property type="entry name" value="ANK_REP_REGION"/>
    <property type="match status" value="4"/>
</dbReference>
<accession>A0AAE4MMK1</accession>
<dbReference type="EMBL" id="JAWDKD010000026">
    <property type="protein sequence ID" value="MDV0447828.1"/>
    <property type="molecule type" value="Genomic_DNA"/>
</dbReference>
<dbReference type="Pfam" id="PF12796">
    <property type="entry name" value="Ank_2"/>
    <property type="match status" value="2"/>
</dbReference>
<dbReference type="PANTHER" id="PTHR24123:SF33">
    <property type="entry name" value="PROTEIN HOS4"/>
    <property type="match status" value="1"/>
</dbReference>
<evidence type="ECO:0000256" key="2">
    <source>
        <dbReference type="ARBA" id="ARBA00023043"/>
    </source>
</evidence>
<dbReference type="SUPFAM" id="SSF48403">
    <property type="entry name" value="Ankyrin repeat"/>
    <property type="match status" value="2"/>
</dbReference>
<comment type="caution">
    <text evidence="4">The sequence shown here is derived from an EMBL/GenBank/DDBJ whole genome shotgun (WGS) entry which is preliminary data.</text>
</comment>
<organism evidence="4 5">
    <name type="scientific">Methanolapillus africanus</name>
    <dbReference type="NCBI Taxonomy" id="3028297"/>
    <lineage>
        <taxon>Archaea</taxon>
        <taxon>Methanobacteriati</taxon>
        <taxon>Methanobacteriota</taxon>
        <taxon>Stenosarchaea group</taxon>
        <taxon>Methanomicrobia</taxon>
        <taxon>Methanosarcinales</taxon>
        <taxon>Methanosarcinaceae</taxon>
        <taxon>Methanolapillus</taxon>
    </lineage>
</organism>
<dbReference type="PROSITE" id="PS50088">
    <property type="entry name" value="ANK_REPEAT"/>
    <property type="match status" value="5"/>
</dbReference>
<keyword evidence="2 3" id="KW-0040">ANK repeat</keyword>
<dbReference type="InterPro" id="IPR002110">
    <property type="entry name" value="Ankyrin_rpt"/>
</dbReference>
<dbReference type="SMART" id="SM00248">
    <property type="entry name" value="ANK"/>
    <property type="match status" value="8"/>
</dbReference>
<dbReference type="InterPro" id="IPR051165">
    <property type="entry name" value="Multifunctional_ANK_Repeat"/>
</dbReference>
<sequence length="542" mass="59770">MLPAAQNGQIMTLQNQIYDLKQAYEKSTRSKETILEIYNGIDDKNAIYQSTGKNSLIHIAASYADGENIRRLVEAGAQANVVNDYEQTPLHLLCDSIHLGFYRPSDEEIYDATCALLDAKVSALRKDDGGRTCYHVAANKGVYPMIHAMIDRGVKLNMTDKNGHTILHLAAEGVRLPLESRQYRVKDYEHAKEEAAKPAVSPTFDQINQERLERTEKDYKQNEHLIDNYFQIVKSVVNAGLIDPDEKDNYDKTALDYAIASNSKIIAAFLKGEYDESNPNSAAAGGMTLHQAVDKNDAEAVKAIIANGADLHEVFHEPYNKLDGKTPLAVACSNGYADMVQILLDAGADPNFKSGEGGYTAVRSLVRNIKDVHFKTTGKDIETILKSMAKAGLDINGFVDDDENTALIETCNTVYRTNLNESNNREGMLFHTIMNLGADVNIANKKGKMPLMIVAEKDADLENAFIMFLEAGAKTDVCDIDGNTPAMYAAQNRKQNNAKNYIELMTAFGDIKADAVNNKGQTALQIATEKNHEAVVKMLLSM</sequence>
<evidence type="ECO:0000313" key="5">
    <source>
        <dbReference type="Proteomes" id="UP001271789"/>
    </source>
</evidence>
<feature type="repeat" description="ANK" evidence="3">
    <location>
        <begin position="519"/>
        <end position="542"/>
    </location>
</feature>
<evidence type="ECO:0000256" key="1">
    <source>
        <dbReference type="ARBA" id="ARBA00022737"/>
    </source>
</evidence>
<dbReference type="Gene3D" id="1.25.40.20">
    <property type="entry name" value="Ankyrin repeat-containing domain"/>
    <property type="match status" value="3"/>
</dbReference>
<proteinExistence type="predicted"/>